<keyword evidence="8" id="KW-1185">Reference proteome</keyword>
<dbReference type="PROSITE" id="PS50110">
    <property type="entry name" value="RESPONSE_REGULATORY"/>
    <property type="match status" value="1"/>
</dbReference>
<dbReference type="RefSeq" id="WP_111626871.1">
    <property type="nucleotide sequence ID" value="NZ_QLMC01000001.1"/>
</dbReference>
<evidence type="ECO:0000259" key="5">
    <source>
        <dbReference type="PROSITE" id="PS50109"/>
    </source>
</evidence>
<evidence type="ECO:0000259" key="6">
    <source>
        <dbReference type="PROSITE" id="PS50110"/>
    </source>
</evidence>
<dbReference type="Gene3D" id="1.10.287.130">
    <property type="match status" value="1"/>
</dbReference>
<dbReference type="EC" id="2.7.13.3" evidence="2"/>
<sequence>MVAANNSQKMTIMLVDDREENLLVLEEMLANDQRTFIKATSGNEALRHALKNDRIGLVMLDVQMPEMDGFEVARILKSNPKTKDISIIFVTAINKEEQYILKGFGEGAVDYLQKPLDVNVTKAKVNVFEQLYHYQQELKQTALQLEKINKQLEKFVYIVAHDLKSPLVGMIAALSLLEMKNEVDVVPRDEIQEYVGHSKSAAFHLSEMINSLLEFSRQNVAQQTVEEVDVHELVDQIAMMLFPPRHISIEINGRLPVLKTKKIKLHQIFQNLLSNAIKYNDKAEGHIEVGGTDRGASVEFYVKDNGPGIPEDEHEAIFKLFRTTANVSQTESSTGLGLFILKMLVEEQGGKIWVESEMGKGTTFYFEWMK</sequence>
<evidence type="ECO:0000313" key="8">
    <source>
        <dbReference type="Proteomes" id="UP000248790"/>
    </source>
</evidence>
<dbReference type="OrthoDB" id="9766459at2"/>
<evidence type="ECO:0000313" key="7">
    <source>
        <dbReference type="EMBL" id="RAK02693.1"/>
    </source>
</evidence>
<feature type="modified residue" description="4-aspartylphosphate" evidence="4">
    <location>
        <position position="61"/>
    </location>
</feature>
<feature type="domain" description="Response regulatory" evidence="6">
    <location>
        <begin position="11"/>
        <end position="129"/>
    </location>
</feature>
<feature type="domain" description="Histidine kinase" evidence="5">
    <location>
        <begin position="158"/>
        <end position="370"/>
    </location>
</feature>
<evidence type="ECO:0000256" key="1">
    <source>
        <dbReference type="ARBA" id="ARBA00000085"/>
    </source>
</evidence>
<dbReference type="PROSITE" id="PS50109">
    <property type="entry name" value="HIS_KIN"/>
    <property type="match status" value="1"/>
</dbReference>
<dbReference type="SUPFAM" id="SSF52172">
    <property type="entry name" value="CheY-like"/>
    <property type="match status" value="1"/>
</dbReference>
<dbReference type="EMBL" id="QLMC01000001">
    <property type="protein sequence ID" value="RAK02693.1"/>
    <property type="molecule type" value="Genomic_DNA"/>
</dbReference>
<dbReference type="InterPro" id="IPR003594">
    <property type="entry name" value="HATPase_dom"/>
</dbReference>
<dbReference type="SMART" id="SM00448">
    <property type="entry name" value="REC"/>
    <property type="match status" value="1"/>
</dbReference>
<accession>A0A327XA10</accession>
<dbReference type="Pfam" id="PF00512">
    <property type="entry name" value="HisKA"/>
    <property type="match status" value="1"/>
</dbReference>
<dbReference type="PRINTS" id="PR00344">
    <property type="entry name" value="BCTRLSENSOR"/>
</dbReference>
<gene>
    <name evidence="7" type="ORF">LX87_00813</name>
</gene>
<dbReference type="CDD" id="cd00082">
    <property type="entry name" value="HisKA"/>
    <property type="match status" value="1"/>
</dbReference>
<keyword evidence="3 4" id="KW-0597">Phosphoprotein</keyword>
<dbReference type="InterPro" id="IPR003661">
    <property type="entry name" value="HisK_dim/P_dom"/>
</dbReference>
<evidence type="ECO:0000256" key="2">
    <source>
        <dbReference type="ARBA" id="ARBA00012438"/>
    </source>
</evidence>
<dbReference type="PANTHER" id="PTHR43547:SF2">
    <property type="entry name" value="HYBRID SIGNAL TRANSDUCTION HISTIDINE KINASE C"/>
    <property type="match status" value="1"/>
</dbReference>
<dbReference type="SMART" id="SM00387">
    <property type="entry name" value="HATPase_c"/>
    <property type="match status" value="1"/>
</dbReference>
<name>A0A327XA10_LARAB</name>
<dbReference type="InterPro" id="IPR036097">
    <property type="entry name" value="HisK_dim/P_sf"/>
</dbReference>
<dbReference type="InterPro" id="IPR005467">
    <property type="entry name" value="His_kinase_dom"/>
</dbReference>
<dbReference type="InterPro" id="IPR011006">
    <property type="entry name" value="CheY-like_superfamily"/>
</dbReference>
<comment type="caution">
    <text evidence="7">The sequence shown here is derived from an EMBL/GenBank/DDBJ whole genome shotgun (WGS) entry which is preliminary data.</text>
</comment>
<dbReference type="Proteomes" id="UP000248790">
    <property type="component" value="Unassembled WGS sequence"/>
</dbReference>
<dbReference type="SUPFAM" id="SSF47384">
    <property type="entry name" value="Homodimeric domain of signal transducing histidine kinase"/>
    <property type="match status" value="1"/>
</dbReference>
<organism evidence="7 8">
    <name type="scientific">Larkinella arboricola</name>
    <dbReference type="NCBI Taxonomy" id="643671"/>
    <lineage>
        <taxon>Bacteria</taxon>
        <taxon>Pseudomonadati</taxon>
        <taxon>Bacteroidota</taxon>
        <taxon>Cytophagia</taxon>
        <taxon>Cytophagales</taxon>
        <taxon>Spirosomataceae</taxon>
        <taxon>Larkinella</taxon>
    </lineage>
</organism>
<dbReference type="Gene3D" id="3.30.565.10">
    <property type="entry name" value="Histidine kinase-like ATPase, C-terminal domain"/>
    <property type="match status" value="1"/>
</dbReference>
<reference evidence="7 8" key="1">
    <citation type="submission" date="2018-06" db="EMBL/GenBank/DDBJ databases">
        <title>Genomic Encyclopedia of Archaeal and Bacterial Type Strains, Phase II (KMG-II): from individual species to whole genera.</title>
        <authorList>
            <person name="Goeker M."/>
        </authorList>
    </citation>
    <scope>NUCLEOTIDE SEQUENCE [LARGE SCALE GENOMIC DNA]</scope>
    <source>
        <strain evidence="7 8">DSM 21851</strain>
    </source>
</reference>
<evidence type="ECO:0000256" key="3">
    <source>
        <dbReference type="ARBA" id="ARBA00022553"/>
    </source>
</evidence>
<dbReference type="InterPro" id="IPR036890">
    <property type="entry name" value="HATPase_C_sf"/>
</dbReference>
<dbReference type="InterPro" id="IPR001789">
    <property type="entry name" value="Sig_transdc_resp-reg_receiver"/>
</dbReference>
<dbReference type="Pfam" id="PF00072">
    <property type="entry name" value="Response_reg"/>
    <property type="match status" value="1"/>
</dbReference>
<protein>
    <recommendedName>
        <fullName evidence="2">histidine kinase</fullName>
        <ecNumber evidence="2">2.7.13.3</ecNumber>
    </recommendedName>
</protein>
<dbReference type="Gene3D" id="3.40.50.2300">
    <property type="match status" value="1"/>
</dbReference>
<dbReference type="SUPFAM" id="SSF55874">
    <property type="entry name" value="ATPase domain of HSP90 chaperone/DNA topoisomerase II/histidine kinase"/>
    <property type="match status" value="1"/>
</dbReference>
<dbReference type="Pfam" id="PF02518">
    <property type="entry name" value="HATPase_c"/>
    <property type="match status" value="1"/>
</dbReference>
<dbReference type="AlphaFoldDB" id="A0A327XA10"/>
<comment type="catalytic activity">
    <reaction evidence="1">
        <text>ATP + protein L-histidine = ADP + protein N-phospho-L-histidine.</text>
        <dbReference type="EC" id="2.7.13.3"/>
    </reaction>
</comment>
<proteinExistence type="predicted"/>
<dbReference type="CDD" id="cd00075">
    <property type="entry name" value="HATPase"/>
    <property type="match status" value="1"/>
</dbReference>
<dbReference type="InterPro" id="IPR004358">
    <property type="entry name" value="Sig_transdc_His_kin-like_C"/>
</dbReference>
<dbReference type="PANTHER" id="PTHR43547">
    <property type="entry name" value="TWO-COMPONENT HISTIDINE KINASE"/>
    <property type="match status" value="1"/>
</dbReference>
<dbReference type="SMART" id="SM00388">
    <property type="entry name" value="HisKA"/>
    <property type="match status" value="1"/>
</dbReference>
<evidence type="ECO:0000256" key="4">
    <source>
        <dbReference type="PROSITE-ProRule" id="PRU00169"/>
    </source>
</evidence>
<dbReference type="GO" id="GO:0000155">
    <property type="term" value="F:phosphorelay sensor kinase activity"/>
    <property type="evidence" value="ECO:0007669"/>
    <property type="project" value="InterPro"/>
</dbReference>